<accession>A0A521F0U7</accession>
<organism evidence="2 3">
    <name type="scientific">Thalassovita litoralis</name>
    <dbReference type="NCBI Taxonomy" id="1010611"/>
    <lineage>
        <taxon>Bacteria</taxon>
        <taxon>Pseudomonadati</taxon>
        <taxon>Pseudomonadota</taxon>
        <taxon>Alphaproteobacteria</taxon>
        <taxon>Rhodobacterales</taxon>
        <taxon>Roseobacteraceae</taxon>
        <taxon>Thalassovita</taxon>
    </lineage>
</organism>
<feature type="domain" description="HTH lysR-type" evidence="1">
    <location>
        <begin position="27"/>
        <end position="85"/>
    </location>
</feature>
<dbReference type="InterPro" id="IPR036388">
    <property type="entry name" value="WH-like_DNA-bd_sf"/>
</dbReference>
<evidence type="ECO:0000259" key="1">
    <source>
        <dbReference type="Pfam" id="PF00126"/>
    </source>
</evidence>
<dbReference type="SUPFAM" id="SSF46785">
    <property type="entry name" value="Winged helix' DNA-binding domain"/>
    <property type="match status" value="1"/>
</dbReference>
<gene>
    <name evidence="2" type="ORF">SAMN06265173_12242</name>
</gene>
<proteinExistence type="predicted"/>
<dbReference type="Gene3D" id="1.10.10.10">
    <property type="entry name" value="Winged helix-like DNA-binding domain superfamily/Winged helix DNA-binding domain"/>
    <property type="match status" value="1"/>
</dbReference>
<dbReference type="GO" id="GO:0003700">
    <property type="term" value="F:DNA-binding transcription factor activity"/>
    <property type="evidence" value="ECO:0007669"/>
    <property type="project" value="InterPro"/>
</dbReference>
<dbReference type="RefSeq" id="WP_142494211.1">
    <property type="nucleotide sequence ID" value="NZ_FXTO01000022.1"/>
</dbReference>
<dbReference type="OrthoDB" id="9800709at2"/>
<dbReference type="AlphaFoldDB" id="A0A521F0U7"/>
<dbReference type="PANTHER" id="PTHR30432">
    <property type="entry name" value="TRANSCRIPTIONAL REGULATOR MODE"/>
    <property type="match status" value="1"/>
</dbReference>
<evidence type="ECO:0000313" key="2">
    <source>
        <dbReference type="EMBL" id="SMO89822.1"/>
    </source>
</evidence>
<name>A0A521F0U7_9RHOB</name>
<dbReference type="InterPro" id="IPR051815">
    <property type="entry name" value="Molybdate_resp_trans_reg"/>
</dbReference>
<protein>
    <submittedName>
        <fullName evidence="2">Molybdate transport system regulatory protein</fullName>
    </submittedName>
</protein>
<dbReference type="Pfam" id="PF00126">
    <property type="entry name" value="HTH_1"/>
    <property type="match status" value="1"/>
</dbReference>
<keyword evidence="3" id="KW-1185">Reference proteome</keyword>
<dbReference type="EMBL" id="FXTO01000022">
    <property type="protein sequence ID" value="SMO89822.1"/>
    <property type="molecule type" value="Genomic_DNA"/>
</dbReference>
<dbReference type="InterPro" id="IPR036390">
    <property type="entry name" value="WH_DNA-bd_sf"/>
</dbReference>
<dbReference type="PANTHER" id="PTHR30432:SF1">
    <property type="entry name" value="DNA-BINDING TRANSCRIPTIONAL DUAL REGULATOR MODE"/>
    <property type="match status" value="1"/>
</dbReference>
<dbReference type="InterPro" id="IPR000847">
    <property type="entry name" value="LysR_HTH_N"/>
</dbReference>
<sequence>MIPLPRLRLRLVYGDSLKIGPGKADLLQGIAETGSISAAGRGMGMSYKRAWSLVEEMNAAFRMPLVISSRGGAKGGGAALTDTGQQVLTAFRHLEQKLEHEGAAEIAQISDLLSPDFDMSAEK</sequence>
<reference evidence="2 3" key="1">
    <citation type="submission" date="2017-05" db="EMBL/GenBank/DDBJ databases">
        <authorList>
            <person name="Varghese N."/>
            <person name="Submissions S."/>
        </authorList>
    </citation>
    <scope>NUCLEOTIDE SEQUENCE [LARGE SCALE GENOMIC DNA]</scope>
    <source>
        <strain evidence="2 3">DSM 29506</strain>
    </source>
</reference>
<evidence type="ECO:0000313" key="3">
    <source>
        <dbReference type="Proteomes" id="UP000316030"/>
    </source>
</evidence>
<dbReference type="Proteomes" id="UP000316030">
    <property type="component" value="Unassembled WGS sequence"/>
</dbReference>